<feature type="domain" description="HTH gntR-type" evidence="4">
    <location>
        <begin position="9"/>
        <end position="77"/>
    </location>
</feature>
<dbReference type="CDD" id="cd07377">
    <property type="entry name" value="WHTH_GntR"/>
    <property type="match status" value="1"/>
</dbReference>
<dbReference type="Gene3D" id="1.10.10.10">
    <property type="entry name" value="Winged helix-like DNA-binding domain superfamily/Winged helix DNA-binding domain"/>
    <property type="match status" value="1"/>
</dbReference>
<organism evidence="5">
    <name type="scientific">hydrothermal vent metagenome</name>
    <dbReference type="NCBI Taxonomy" id="652676"/>
    <lineage>
        <taxon>unclassified sequences</taxon>
        <taxon>metagenomes</taxon>
        <taxon>ecological metagenomes</taxon>
    </lineage>
</organism>
<dbReference type="InterPro" id="IPR011711">
    <property type="entry name" value="GntR_C"/>
</dbReference>
<dbReference type="InterPro" id="IPR028374">
    <property type="entry name" value="FadR_C"/>
</dbReference>
<dbReference type="InterPro" id="IPR000524">
    <property type="entry name" value="Tscrpt_reg_HTH_GntR"/>
</dbReference>
<dbReference type="SUPFAM" id="SSF46785">
    <property type="entry name" value="Winged helix' DNA-binding domain"/>
    <property type="match status" value="1"/>
</dbReference>
<dbReference type="GO" id="GO:0003700">
    <property type="term" value="F:DNA-binding transcription factor activity"/>
    <property type="evidence" value="ECO:0007669"/>
    <property type="project" value="InterPro"/>
</dbReference>
<protein>
    <submittedName>
        <fullName evidence="5">Transcriptional regulator for fatty acid degradation FadR, GntR family</fullName>
    </submittedName>
</protein>
<dbReference type="Pfam" id="PF07840">
    <property type="entry name" value="FadR_C"/>
    <property type="match status" value="1"/>
</dbReference>
<dbReference type="Gene3D" id="1.20.120.530">
    <property type="entry name" value="GntR ligand-binding domain-like"/>
    <property type="match status" value="1"/>
</dbReference>
<keyword evidence="2" id="KW-0238">DNA-binding</keyword>
<dbReference type="GO" id="GO:0003677">
    <property type="term" value="F:DNA binding"/>
    <property type="evidence" value="ECO:0007669"/>
    <property type="project" value="UniProtKB-KW"/>
</dbReference>
<sequence>MPRTWSSPQRPAEHAERSLVTAILDGTFPPRSKLPAERELAVQLGVTRPTLREAIQRLGRDGWITVRQGKQTTVNDYWRQGGLNLLDSLVRHSEYLPPSFIADLLDVRRHLAPGYFRTASERSPDALLELLDGRDELLETPQAFAEFDWRLHHGASVASGNPIYTLILNGFVTSYEQLAALYFATAANRLRSARFYVDLEGAVRGGDVVVVERIVLEMMTESIDRWEDTIGSSPETVLTPVRGGG</sequence>
<dbReference type="InterPro" id="IPR036388">
    <property type="entry name" value="WH-like_DNA-bd_sf"/>
</dbReference>
<keyword evidence="1" id="KW-0805">Transcription regulation</keyword>
<evidence type="ECO:0000259" key="4">
    <source>
        <dbReference type="PROSITE" id="PS50949"/>
    </source>
</evidence>
<gene>
    <name evidence="5" type="ORF">MNBD_ACTINO02-1476</name>
</gene>
<evidence type="ECO:0000313" key="5">
    <source>
        <dbReference type="EMBL" id="VAW09474.1"/>
    </source>
</evidence>
<keyword evidence="3" id="KW-0804">Transcription</keyword>
<dbReference type="PRINTS" id="PR00035">
    <property type="entry name" value="HTHGNTR"/>
</dbReference>
<name>A0A3B0TLE4_9ZZZZ</name>
<dbReference type="SUPFAM" id="SSF48008">
    <property type="entry name" value="GntR ligand-binding domain-like"/>
    <property type="match status" value="1"/>
</dbReference>
<dbReference type="PROSITE" id="PS50949">
    <property type="entry name" value="HTH_GNTR"/>
    <property type="match status" value="1"/>
</dbReference>
<accession>A0A3B0TLE4</accession>
<dbReference type="PANTHER" id="PTHR43537">
    <property type="entry name" value="TRANSCRIPTIONAL REGULATOR, GNTR FAMILY"/>
    <property type="match status" value="1"/>
</dbReference>
<dbReference type="SMART" id="SM00895">
    <property type="entry name" value="FCD"/>
    <property type="match status" value="1"/>
</dbReference>
<dbReference type="PANTHER" id="PTHR43537:SF52">
    <property type="entry name" value="FATTY ACID METABOLISM REGULATOR PROTEIN"/>
    <property type="match status" value="1"/>
</dbReference>
<dbReference type="SMART" id="SM00345">
    <property type="entry name" value="HTH_GNTR"/>
    <property type="match status" value="1"/>
</dbReference>
<reference evidence="5" key="1">
    <citation type="submission" date="2018-06" db="EMBL/GenBank/DDBJ databases">
        <authorList>
            <person name="Zhirakovskaya E."/>
        </authorList>
    </citation>
    <scope>NUCLEOTIDE SEQUENCE</scope>
</reference>
<dbReference type="AlphaFoldDB" id="A0A3B0TLE4"/>
<evidence type="ECO:0000256" key="1">
    <source>
        <dbReference type="ARBA" id="ARBA00023015"/>
    </source>
</evidence>
<proteinExistence type="predicted"/>
<dbReference type="GO" id="GO:0000062">
    <property type="term" value="F:fatty-acyl-CoA binding"/>
    <property type="evidence" value="ECO:0007669"/>
    <property type="project" value="InterPro"/>
</dbReference>
<dbReference type="NCBIfam" id="NF003444">
    <property type="entry name" value="PRK04984.1"/>
    <property type="match status" value="1"/>
</dbReference>
<dbReference type="EMBL" id="UOEK01000586">
    <property type="protein sequence ID" value="VAW09474.1"/>
    <property type="molecule type" value="Genomic_DNA"/>
</dbReference>
<evidence type="ECO:0000256" key="2">
    <source>
        <dbReference type="ARBA" id="ARBA00023125"/>
    </source>
</evidence>
<dbReference type="Pfam" id="PF00392">
    <property type="entry name" value="GntR"/>
    <property type="match status" value="1"/>
</dbReference>
<evidence type="ECO:0000256" key="3">
    <source>
        <dbReference type="ARBA" id="ARBA00023163"/>
    </source>
</evidence>
<dbReference type="InterPro" id="IPR036390">
    <property type="entry name" value="WH_DNA-bd_sf"/>
</dbReference>
<dbReference type="InterPro" id="IPR008920">
    <property type="entry name" value="TF_FadR/GntR_C"/>
</dbReference>
<dbReference type="GO" id="GO:0019217">
    <property type="term" value="P:regulation of fatty acid metabolic process"/>
    <property type="evidence" value="ECO:0007669"/>
    <property type="project" value="InterPro"/>
</dbReference>